<evidence type="ECO:0000256" key="9">
    <source>
        <dbReference type="ARBA" id="ARBA00023136"/>
    </source>
</evidence>
<dbReference type="KEGG" id="puo:RZN69_08840"/>
<evidence type="ECO:0000256" key="2">
    <source>
        <dbReference type="ARBA" id="ARBA00006434"/>
    </source>
</evidence>
<evidence type="ECO:0000313" key="14">
    <source>
        <dbReference type="Proteomes" id="UP001304300"/>
    </source>
</evidence>
<dbReference type="PANTHER" id="PTHR42985">
    <property type="entry name" value="SODIUM-COUPLED MONOCARBOXYLATE TRANSPORTER"/>
    <property type="match status" value="1"/>
</dbReference>
<keyword evidence="6 11" id="KW-1133">Transmembrane helix</keyword>
<organism evidence="13 14">
    <name type="scientific">Rubellicoccus peritrichatus</name>
    <dbReference type="NCBI Taxonomy" id="3080537"/>
    <lineage>
        <taxon>Bacteria</taxon>
        <taxon>Pseudomonadati</taxon>
        <taxon>Verrucomicrobiota</taxon>
        <taxon>Opitutia</taxon>
        <taxon>Puniceicoccales</taxon>
        <taxon>Cerasicoccaceae</taxon>
        <taxon>Rubellicoccus</taxon>
    </lineage>
</organism>
<feature type="transmembrane region" description="Helical" evidence="11">
    <location>
        <begin position="394"/>
        <end position="418"/>
    </location>
</feature>
<evidence type="ECO:0000256" key="3">
    <source>
        <dbReference type="ARBA" id="ARBA00022448"/>
    </source>
</evidence>
<feature type="transmembrane region" description="Helical" evidence="11">
    <location>
        <begin position="690"/>
        <end position="710"/>
    </location>
</feature>
<comment type="similarity">
    <text evidence="2">Belongs to the sodium:solute symporter (SSF) (TC 2.A.21) family.</text>
</comment>
<dbReference type="InterPro" id="IPR038377">
    <property type="entry name" value="Na/Glc_symporter_sf"/>
</dbReference>
<keyword evidence="10" id="KW-0739">Sodium transport</keyword>
<keyword evidence="12" id="KW-0732">Signal</keyword>
<dbReference type="Proteomes" id="UP001304300">
    <property type="component" value="Chromosome"/>
</dbReference>
<evidence type="ECO:0000256" key="11">
    <source>
        <dbReference type="SAM" id="Phobius"/>
    </source>
</evidence>
<dbReference type="PROSITE" id="PS50283">
    <property type="entry name" value="NA_SOLUT_SYMP_3"/>
    <property type="match status" value="1"/>
</dbReference>
<feature type="transmembrane region" description="Helical" evidence="11">
    <location>
        <begin position="474"/>
        <end position="494"/>
    </location>
</feature>
<evidence type="ECO:0000256" key="4">
    <source>
        <dbReference type="ARBA" id="ARBA00022475"/>
    </source>
</evidence>
<evidence type="ECO:0000256" key="10">
    <source>
        <dbReference type="ARBA" id="ARBA00023201"/>
    </source>
</evidence>
<evidence type="ECO:0000313" key="13">
    <source>
        <dbReference type="EMBL" id="WOO43199.1"/>
    </source>
</evidence>
<keyword evidence="8" id="KW-0406">Ion transport</keyword>
<feature type="transmembrane region" description="Helical" evidence="11">
    <location>
        <begin position="589"/>
        <end position="615"/>
    </location>
</feature>
<dbReference type="AlphaFoldDB" id="A0AAQ3LBT4"/>
<dbReference type="SUPFAM" id="SSF117281">
    <property type="entry name" value="Kelch motif"/>
    <property type="match status" value="1"/>
</dbReference>
<evidence type="ECO:0000256" key="5">
    <source>
        <dbReference type="ARBA" id="ARBA00022692"/>
    </source>
</evidence>
<name>A0AAQ3LBT4_9BACT</name>
<feature type="transmembrane region" description="Helical" evidence="11">
    <location>
        <begin position="326"/>
        <end position="346"/>
    </location>
</feature>
<evidence type="ECO:0000256" key="12">
    <source>
        <dbReference type="SAM" id="SignalP"/>
    </source>
</evidence>
<dbReference type="GO" id="GO:0005886">
    <property type="term" value="C:plasma membrane"/>
    <property type="evidence" value="ECO:0007669"/>
    <property type="project" value="UniProtKB-SubCell"/>
</dbReference>
<feature type="transmembrane region" description="Helical" evidence="11">
    <location>
        <begin position="366"/>
        <end position="388"/>
    </location>
</feature>
<dbReference type="PANTHER" id="PTHR42985:SF40">
    <property type="entry name" value="LD47995P-RELATED"/>
    <property type="match status" value="1"/>
</dbReference>
<dbReference type="Pfam" id="PF00474">
    <property type="entry name" value="SSF"/>
    <property type="match status" value="1"/>
</dbReference>
<dbReference type="Gene3D" id="1.20.1730.10">
    <property type="entry name" value="Sodium/glucose cotransporter"/>
    <property type="match status" value="1"/>
</dbReference>
<comment type="subcellular location">
    <subcellularLocation>
        <location evidence="1">Cell membrane</location>
        <topology evidence="1">Multi-pass membrane protein</topology>
    </subcellularLocation>
</comment>
<protein>
    <submittedName>
        <fullName evidence="13">Sodium/solute symporter</fullName>
    </submittedName>
</protein>
<keyword evidence="9 11" id="KW-0472">Membrane</keyword>
<feature type="transmembrane region" description="Helical" evidence="11">
    <location>
        <begin position="635"/>
        <end position="655"/>
    </location>
</feature>
<feature type="transmembrane region" description="Helical" evidence="11">
    <location>
        <begin position="722"/>
        <end position="742"/>
    </location>
</feature>
<evidence type="ECO:0000256" key="7">
    <source>
        <dbReference type="ARBA" id="ARBA00023053"/>
    </source>
</evidence>
<keyword evidence="14" id="KW-1185">Reference proteome</keyword>
<reference evidence="13 14" key="1">
    <citation type="submission" date="2023-10" db="EMBL/GenBank/DDBJ databases">
        <title>Rubellicoccus peritrichatus gen. nov., sp. nov., isolated from an algae of coral reef tank.</title>
        <authorList>
            <person name="Luo J."/>
        </authorList>
    </citation>
    <scope>NUCLEOTIDE SEQUENCE [LARGE SCALE GENOMIC DNA]</scope>
    <source>
        <strain evidence="13 14">CR14</strain>
    </source>
</reference>
<dbReference type="InterPro" id="IPR001734">
    <property type="entry name" value="Na/solute_symporter"/>
</dbReference>
<evidence type="ECO:0000256" key="1">
    <source>
        <dbReference type="ARBA" id="ARBA00004651"/>
    </source>
</evidence>
<keyword evidence="3" id="KW-0813">Transport</keyword>
<sequence>MIRTLPKTLRRILLSICLFSAPASAFSDDTNSVKLSDIDGIRLQLTPTDHVTGSGDTFWIFREDSSFEVIQLSTGELAYEGSISPKIAQPYGLPYDDGVILIGSSADSPTALIHLFFDESDELVTKILPSPPNSLKYFAATVSANELYVLGSTISDEPLLSSNQLLKLPLKETDMAWQELETLPGAVEKTPVFLAHDNDLFLFGNFAQQGTQGWTYRIKPIDTVTHQGWKKLKHLPFDPSGAFAYPSGQAHLIVFEGNPDSTGITPIRAYHRDTDTWIQQGELPEGVIPLAVIQGDNEIRLVTETNGKGVVVQDILLNSRINTLTLIDYVVMLIYFGLMAAIGLYFAKKQDSSEEFALGNRNVKWWAAGISMFATGASSISFMAIPALTFRSNLVWFFPVFLLIPIFFLQAYVIYPLLRKLALTSTYEYLERRYHPALRYLASLQCIVFQVFGRMSIVLLLPALAISVVTGLDVGLSVLLMGILTTIYTAVGGFEAVIWTDVCQGILMLFGALLISTIAIGALPGGFGEFIEVNQRFERFDFAILSWDYTLPTIYILTIGTLIHQLSYVADQPTIQRVFATPEKEIKKLAGMSTFCGIAIAAVVNLVGLATFAYFHAFPERLDPTMSNDQIVPLFIVQSIPVGISGLIIAALFAASMSTLSSSMNSVATLVSEDFYRLINRNSSDRSRLILMKSSSLIVGLVGTGIAYYMARMELRSMFQTWNEITALLGGGFVGIYIVGMFSNRTHSVGALIGALASIGCVLYAKHMTEIHWVYYLPIAISSCVIISYITSLVLPLKSSKDLTGLTIFNRAR</sequence>
<evidence type="ECO:0000256" key="6">
    <source>
        <dbReference type="ARBA" id="ARBA00022989"/>
    </source>
</evidence>
<dbReference type="GO" id="GO:0006814">
    <property type="term" value="P:sodium ion transport"/>
    <property type="evidence" value="ECO:0007669"/>
    <property type="project" value="UniProtKB-KW"/>
</dbReference>
<keyword evidence="5 11" id="KW-0812">Transmembrane</keyword>
<dbReference type="CDD" id="cd11495">
    <property type="entry name" value="SLC5sbd_NIS-like_u3"/>
    <property type="match status" value="1"/>
</dbReference>
<keyword evidence="7" id="KW-0915">Sodium</keyword>
<dbReference type="RefSeq" id="WP_317835741.1">
    <property type="nucleotide sequence ID" value="NZ_CP136920.1"/>
</dbReference>
<feature type="chain" id="PRO_5042845911" evidence="12">
    <location>
        <begin position="26"/>
        <end position="813"/>
    </location>
</feature>
<dbReference type="GO" id="GO:0015293">
    <property type="term" value="F:symporter activity"/>
    <property type="evidence" value="ECO:0007669"/>
    <property type="project" value="TreeGrafter"/>
</dbReference>
<dbReference type="Gene3D" id="2.120.10.80">
    <property type="entry name" value="Kelch-type beta propeller"/>
    <property type="match status" value="1"/>
</dbReference>
<accession>A0AAQ3LBT4</accession>
<dbReference type="InterPro" id="IPR051163">
    <property type="entry name" value="Sodium:Solute_Symporter_SSF"/>
</dbReference>
<gene>
    <name evidence="13" type="ORF">RZN69_08840</name>
</gene>
<proteinExistence type="inferred from homology"/>
<dbReference type="NCBIfam" id="TIGR00813">
    <property type="entry name" value="sss"/>
    <property type="match status" value="1"/>
</dbReference>
<evidence type="ECO:0000256" key="8">
    <source>
        <dbReference type="ARBA" id="ARBA00023065"/>
    </source>
</evidence>
<feature type="transmembrane region" description="Helical" evidence="11">
    <location>
        <begin position="773"/>
        <end position="795"/>
    </location>
</feature>
<feature type="transmembrane region" description="Helical" evidence="11">
    <location>
        <begin position="749"/>
        <end position="767"/>
    </location>
</feature>
<dbReference type="InterPro" id="IPR015915">
    <property type="entry name" value="Kelch-typ_b-propeller"/>
</dbReference>
<feature type="transmembrane region" description="Helical" evidence="11">
    <location>
        <begin position="506"/>
        <end position="527"/>
    </location>
</feature>
<keyword evidence="4" id="KW-1003">Cell membrane</keyword>
<dbReference type="EMBL" id="CP136920">
    <property type="protein sequence ID" value="WOO43199.1"/>
    <property type="molecule type" value="Genomic_DNA"/>
</dbReference>
<feature type="transmembrane region" description="Helical" evidence="11">
    <location>
        <begin position="547"/>
        <end position="568"/>
    </location>
</feature>
<feature type="transmembrane region" description="Helical" evidence="11">
    <location>
        <begin position="438"/>
        <end position="468"/>
    </location>
</feature>
<feature type="signal peptide" evidence="12">
    <location>
        <begin position="1"/>
        <end position="25"/>
    </location>
</feature>